<evidence type="ECO:0000313" key="2">
    <source>
        <dbReference type="EMBL" id="MPC42812.1"/>
    </source>
</evidence>
<sequence length="195" mass="20919">MEGEGTVVREWWRNYCEGMAVSVTFHTSLSRMPLLFSPQSSASSRSLHEVLAGEGEEALELQELDEEEEEEEGEDSVVRAGGGGGLKSDGGEECDLDSVAKEFDKVGDLRAAGLGENVRLGAFGDSRKTMESGRTGDFWRRVKGEMLLWVVDSGISSSVCRRVGDKDGAGDVAGGRMVLELGDKGPRGVAFRVGI</sequence>
<comment type="caution">
    <text evidence="2">The sequence shown here is derived from an EMBL/GenBank/DDBJ whole genome shotgun (WGS) entry which is preliminary data.</text>
</comment>
<evidence type="ECO:0000313" key="3">
    <source>
        <dbReference type="Proteomes" id="UP000324222"/>
    </source>
</evidence>
<protein>
    <submittedName>
        <fullName evidence="2">Uncharacterized protein</fullName>
    </submittedName>
</protein>
<feature type="region of interest" description="Disordered" evidence="1">
    <location>
        <begin position="62"/>
        <end position="92"/>
    </location>
</feature>
<dbReference type="Proteomes" id="UP000324222">
    <property type="component" value="Unassembled WGS sequence"/>
</dbReference>
<gene>
    <name evidence="2" type="ORF">E2C01_036444</name>
</gene>
<name>A0A5B7F8Q7_PORTR</name>
<feature type="compositionally biased region" description="Acidic residues" evidence="1">
    <location>
        <begin position="62"/>
        <end position="75"/>
    </location>
</feature>
<organism evidence="2 3">
    <name type="scientific">Portunus trituberculatus</name>
    <name type="common">Swimming crab</name>
    <name type="synonym">Neptunus trituberculatus</name>
    <dbReference type="NCBI Taxonomy" id="210409"/>
    <lineage>
        <taxon>Eukaryota</taxon>
        <taxon>Metazoa</taxon>
        <taxon>Ecdysozoa</taxon>
        <taxon>Arthropoda</taxon>
        <taxon>Crustacea</taxon>
        <taxon>Multicrustacea</taxon>
        <taxon>Malacostraca</taxon>
        <taxon>Eumalacostraca</taxon>
        <taxon>Eucarida</taxon>
        <taxon>Decapoda</taxon>
        <taxon>Pleocyemata</taxon>
        <taxon>Brachyura</taxon>
        <taxon>Eubrachyura</taxon>
        <taxon>Portunoidea</taxon>
        <taxon>Portunidae</taxon>
        <taxon>Portuninae</taxon>
        <taxon>Portunus</taxon>
    </lineage>
</organism>
<reference evidence="2 3" key="1">
    <citation type="submission" date="2019-05" db="EMBL/GenBank/DDBJ databases">
        <title>Another draft genome of Portunus trituberculatus and its Hox gene families provides insights of decapod evolution.</title>
        <authorList>
            <person name="Jeong J.-H."/>
            <person name="Song I."/>
            <person name="Kim S."/>
            <person name="Choi T."/>
            <person name="Kim D."/>
            <person name="Ryu S."/>
            <person name="Kim W."/>
        </authorList>
    </citation>
    <scope>NUCLEOTIDE SEQUENCE [LARGE SCALE GENOMIC DNA]</scope>
    <source>
        <tissue evidence="2">Muscle</tissue>
    </source>
</reference>
<accession>A0A5B7F8Q7</accession>
<proteinExistence type="predicted"/>
<dbReference type="AlphaFoldDB" id="A0A5B7F8Q7"/>
<evidence type="ECO:0000256" key="1">
    <source>
        <dbReference type="SAM" id="MobiDB-lite"/>
    </source>
</evidence>
<dbReference type="EMBL" id="VSRR010005579">
    <property type="protein sequence ID" value="MPC42812.1"/>
    <property type="molecule type" value="Genomic_DNA"/>
</dbReference>
<keyword evidence="3" id="KW-1185">Reference proteome</keyword>